<keyword evidence="1" id="KW-1133">Transmembrane helix</keyword>
<accession>A0A101FYE5</accession>
<comment type="caution">
    <text evidence="2">The sequence shown here is derived from an EMBL/GenBank/DDBJ whole genome shotgun (WGS) entry which is preliminary data.</text>
</comment>
<feature type="transmembrane region" description="Helical" evidence="1">
    <location>
        <begin position="388"/>
        <end position="405"/>
    </location>
</feature>
<dbReference type="PANTHER" id="PTHR10790:SF51">
    <property type="entry name" value="TETRATRICOPEPTIDE REPEAT PROTEIN"/>
    <property type="match status" value="1"/>
</dbReference>
<dbReference type="Proteomes" id="UP000064249">
    <property type="component" value="Unassembled WGS sequence"/>
</dbReference>
<protein>
    <recommendedName>
        <fullName evidence="4">YYY membrane protein</fullName>
    </recommendedName>
</protein>
<dbReference type="EMBL" id="LGFU01000017">
    <property type="protein sequence ID" value="KUK46607.1"/>
    <property type="molecule type" value="Genomic_DNA"/>
</dbReference>
<feature type="transmembrane region" description="Helical" evidence="1">
    <location>
        <begin position="332"/>
        <end position="352"/>
    </location>
</feature>
<dbReference type="Pfam" id="PF10060">
    <property type="entry name" value="DUF2298"/>
    <property type="match status" value="1"/>
</dbReference>
<feature type="transmembrane region" description="Helical" evidence="1">
    <location>
        <begin position="457"/>
        <end position="476"/>
    </location>
</feature>
<feature type="transmembrane region" description="Helical" evidence="1">
    <location>
        <begin position="417"/>
        <end position="437"/>
    </location>
</feature>
<sequence length="836" mass="95291">MVGQIVIWYSIFLVLGWVNFPLTSLIFSSQKNKGFAFSKIIGLLLWGYIYWITNIFNLLTNTLVGVVSALLIVVAINAVVFHRQKETLKQAVTENRKTYVVIEALFLVAFVGTCLTRAMTPNLTGTEKPMELAFINAIIQSPQFPPSDPWLSGYAISYYYFGYLMVAMLAILSGISGGIAFNLAISVWVGMICIASFGILYELLNLYFAHRKPTNRSANMKVVWLALLAPFFLLVVSNAEGGLEMLHATGTFWQPDAEGVQQSDFWEWLDIQELNTPPAESEQWAPQRVGGTWWWRASRVVSDYDGGGNFREVIDEFPAFTFYLADLHPHVLSIPFFLVSIALSLELFLCRGKWIVDGENWKDILRTPQFWISSFILGSLLFMNTWDFPAGFGLFVFVLLLANFKHKRWSWAAFWQVLWKAMLLALSCILLYLPFFLGFASQAGGVLPSLLYSTRGAQFTVMFFPFLGLLLIYLIWTNRRSTAPDKKILRFTLLGFVLLTLFTLLFPLSHQIAMGFWARMQDLFGGFESQLLHAMQQAQSFAMTYNTDNISSLMRETIQRRLHDPSVTILLFIFISLVIRYLFREKGNVSEEEGETENPIHEFVHLLILMGAGLCLIPEFFFLGDVFQTRMNTIFKFYFQAWILWSIAGSFALVVLWDALRGVKATLFKVCMILVLGIACVYPFFLYRDRIRNTDPTAWTLDGTAYLEYSNASDVQVVETLQTLPYGVIVEAVGSSYTGYARIATISGYPTVLGWPGHEMQWRGGVNEMGTRQTDIQTLYETSEWFIAKEIMDRYDIKYVVVGNYEQTTYDVDEQKFSQNLSVLMQTGNTTLYGYP</sequence>
<feature type="transmembrane region" description="Helical" evidence="1">
    <location>
        <begin position="222"/>
        <end position="239"/>
    </location>
</feature>
<keyword evidence="1" id="KW-0472">Membrane</keyword>
<feature type="transmembrane region" description="Helical" evidence="1">
    <location>
        <begin position="6"/>
        <end position="27"/>
    </location>
</feature>
<organism evidence="2 3">
    <name type="scientific">Anaerolinea thermophila</name>
    <dbReference type="NCBI Taxonomy" id="167964"/>
    <lineage>
        <taxon>Bacteria</taxon>
        <taxon>Bacillati</taxon>
        <taxon>Chloroflexota</taxon>
        <taxon>Anaerolineae</taxon>
        <taxon>Anaerolineales</taxon>
        <taxon>Anaerolineaceae</taxon>
        <taxon>Anaerolinea</taxon>
    </lineage>
</organism>
<feature type="transmembrane region" description="Helical" evidence="1">
    <location>
        <begin position="34"/>
        <end position="52"/>
    </location>
</feature>
<evidence type="ECO:0000313" key="2">
    <source>
        <dbReference type="EMBL" id="KUK46607.1"/>
    </source>
</evidence>
<dbReference type="PANTHER" id="PTHR10790">
    <property type="entry name" value="TPR-DOMAIN CONTAINING PROTEIN"/>
    <property type="match status" value="1"/>
</dbReference>
<feature type="transmembrane region" description="Helical" evidence="1">
    <location>
        <begin position="187"/>
        <end position="210"/>
    </location>
</feature>
<dbReference type="InterPro" id="IPR018746">
    <property type="entry name" value="DUF2298"/>
</dbReference>
<feature type="transmembrane region" description="Helical" evidence="1">
    <location>
        <begin position="58"/>
        <end position="80"/>
    </location>
</feature>
<feature type="transmembrane region" description="Helical" evidence="1">
    <location>
        <begin position="667"/>
        <end position="687"/>
    </location>
</feature>
<gene>
    <name evidence="2" type="ORF">XD73_0518</name>
</gene>
<dbReference type="NCBIfam" id="TIGR03662">
    <property type="entry name" value="Chlor_Arch_YYY"/>
    <property type="match status" value="1"/>
</dbReference>
<keyword evidence="1" id="KW-0812">Transmembrane</keyword>
<feature type="transmembrane region" description="Helical" evidence="1">
    <location>
        <begin position="488"/>
        <end position="508"/>
    </location>
</feature>
<evidence type="ECO:0000313" key="3">
    <source>
        <dbReference type="Proteomes" id="UP000064249"/>
    </source>
</evidence>
<evidence type="ECO:0008006" key="4">
    <source>
        <dbReference type="Google" id="ProtNLM"/>
    </source>
</evidence>
<feature type="transmembrane region" description="Helical" evidence="1">
    <location>
        <begin position="603"/>
        <end position="622"/>
    </location>
</feature>
<evidence type="ECO:0000256" key="1">
    <source>
        <dbReference type="SAM" id="Phobius"/>
    </source>
</evidence>
<reference evidence="2 3" key="1">
    <citation type="journal article" date="2015" name="MBio">
        <title>Genome-Resolved Metagenomic Analysis Reveals Roles for Candidate Phyla and Other Microbial Community Members in Biogeochemical Transformations in Oil Reservoirs.</title>
        <authorList>
            <person name="Hu P."/>
            <person name="Tom L."/>
            <person name="Singh A."/>
            <person name="Thomas B.C."/>
            <person name="Baker B.J."/>
            <person name="Piceno Y.M."/>
            <person name="Andersen G.L."/>
            <person name="Banfield J.F."/>
        </authorList>
    </citation>
    <scope>NUCLEOTIDE SEQUENCE [LARGE SCALE GENOMIC DNA]</scope>
    <source>
        <strain evidence="2">46_16</strain>
    </source>
</reference>
<dbReference type="PATRIC" id="fig|167964.4.peg.1135"/>
<dbReference type="AlphaFoldDB" id="A0A101FYE5"/>
<feature type="transmembrane region" description="Helical" evidence="1">
    <location>
        <begin position="642"/>
        <end position="660"/>
    </location>
</feature>
<proteinExistence type="predicted"/>
<feature type="transmembrane region" description="Helical" evidence="1">
    <location>
        <begin position="565"/>
        <end position="583"/>
    </location>
</feature>
<feature type="transmembrane region" description="Helical" evidence="1">
    <location>
        <begin position="158"/>
        <end position="181"/>
    </location>
</feature>
<name>A0A101FYE5_9CHLR</name>